<feature type="region of interest" description="Disordered" evidence="1">
    <location>
        <begin position="105"/>
        <end position="135"/>
    </location>
</feature>
<keyword evidence="3" id="KW-1185">Reference proteome</keyword>
<sequence length="397" mass="43389">MFSALMKKVVIDNTQRALFANWHNLPVETPNTTSSASSEIVPQELPKFAATPAAQKKRKAEESDPGIAKASKKVKTKEPSQPPQLERLLVKELSEQSNADVVDHTVQASSIDPHPAPKIIKNERGRKSQKKKKKITPGFDRFREDGLFCSNVPAEKTAEQIKPPVPLFSKGPADALQGAVDRKAIPDARCPSGASSSGKVIIAGLVTSPESAFPGEKPSTVPHRANTSNVGEQSIFKRVTASAKRKKAAAATSSEIRSWMSVRPNRVPGPKDVGSCDKMRLPGTDTKLLPCHLLRVLDWRTYEPRSAADRDLVEAALATRKKKMGKTDPKCDRITKRQGKDKEQRRDKKKVKSNSSPQHSPPCQCQGPSSNLPANAPFLEMPHAPPIYDIPCTMDVL</sequence>
<comment type="caution">
    <text evidence="2">The sequence shown here is derived from an EMBL/GenBank/DDBJ whole genome shotgun (WGS) entry which is preliminary data.</text>
</comment>
<feature type="region of interest" description="Disordered" evidence="1">
    <location>
        <begin position="30"/>
        <end position="84"/>
    </location>
</feature>
<feature type="compositionally biased region" description="Polar residues" evidence="1">
    <location>
        <begin position="353"/>
        <end position="373"/>
    </location>
</feature>
<evidence type="ECO:0000313" key="2">
    <source>
        <dbReference type="EMBL" id="CAF9921051.1"/>
    </source>
</evidence>
<dbReference type="EMBL" id="CAJPDS010000027">
    <property type="protein sequence ID" value="CAF9921051.1"/>
    <property type="molecule type" value="Genomic_DNA"/>
</dbReference>
<gene>
    <name evidence="2" type="ORF">HETSPECPRED_004419</name>
</gene>
<feature type="region of interest" description="Disordered" evidence="1">
    <location>
        <begin position="320"/>
        <end position="377"/>
    </location>
</feature>
<evidence type="ECO:0000313" key="3">
    <source>
        <dbReference type="Proteomes" id="UP000664521"/>
    </source>
</evidence>
<evidence type="ECO:0000256" key="1">
    <source>
        <dbReference type="SAM" id="MobiDB-lite"/>
    </source>
</evidence>
<protein>
    <submittedName>
        <fullName evidence="2">Uncharacterized protein</fullName>
    </submittedName>
</protein>
<feature type="compositionally biased region" description="Basic and acidic residues" evidence="1">
    <location>
        <begin position="325"/>
        <end position="346"/>
    </location>
</feature>
<feature type="compositionally biased region" description="Polar residues" evidence="1">
    <location>
        <begin position="30"/>
        <end position="40"/>
    </location>
</feature>
<dbReference type="Proteomes" id="UP000664521">
    <property type="component" value="Unassembled WGS sequence"/>
</dbReference>
<accession>A0A8H3FHM3</accession>
<organism evidence="2 3">
    <name type="scientific">Heterodermia speciosa</name>
    <dbReference type="NCBI Taxonomy" id="116794"/>
    <lineage>
        <taxon>Eukaryota</taxon>
        <taxon>Fungi</taxon>
        <taxon>Dikarya</taxon>
        <taxon>Ascomycota</taxon>
        <taxon>Pezizomycotina</taxon>
        <taxon>Lecanoromycetes</taxon>
        <taxon>OSLEUM clade</taxon>
        <taxon>Lecanoromycetidae</taxon>
        <taxon>Caliciales</taxon>
        <taxon>Physciaceae</taxon>
        <taxon>Heterodermia</taxon>
    </lineage>
</organism>
<name>A0A8H3FHM3_9LECA</name>
<reference evidence="2" key="1">
    <citation type="submission" date="2021-03" db="EMBL/GenBank/DDBJ databases">
        <authorList>
            <person name="Tagirdzhanova G."/>
        </authorList>
    </citation>
    <scope>NUCLEOTIDE SEQUENCE</scope>
</reference>
<proteinExistence type="predicted"/>
<dbReference type="AlphaFoldDB" id="A0A8H3FHM3"/>